<dbReference type="PANTHER" id="PTHR13510">
    <property type="entry name" value="FYVE-FINGER-CONTAINING RAB5 EFFECTOR PROTEIN RABENOSYN-5-RELATED"/>
    <property type="match status" value="1"/>
</dbReference>
<dbReference type="PANTHER" id="PTHR13510:SF44">
    <property type="entry name" value="RABENOSYN-5"/>
    <property type="match status" value="1"/>
</dbReference>
<feature type="region of interest" description="Disordered" evidence="1">
    <location>
        <begin position="1050"/>
        <end position="1071"/>
    </location>
</feature>
<protein>
    <recommendedName>
        <fullName evidence="4">START-like domain</fullName>
    </recommendedName>
</protein>
<evidence type="ECO:0000313" key="2">
    <source>
        <dbReference type="EMBL" id="KAG6952921.1"/>
    </source>
</evidence>
<evidence type="ECO:0000256" key="1">
    <source>
        <dbReference type="SAM" id="MobiDB-lite"/>
    </source>
</evidence>
<sequence>MKFPLPRNIFPSVELPLEEVEALEHYATSVVRETRDYYHNFLTTGHGQVDASQWKKLKQHDKFALYKQYGAAAAERKSASRLRDPQRGNEVVPLMLAVGSLDGTVEDCMLGLRTPTGRSMQLKSAIVEDGYVDWAVLSQLVKPTPSQPFDEIAVKWAVKAHPFLVGAVMRVRDIVYLETTGFTTITGPDGRKQPLGYHLKHSVNLPEVRELTEFNIVRAKLSYCYLYRQRSEREVDVFLRGFVCAMGEAPESLVVSTVTEIVMSIPKNLECAKVYKLAYLLRHATPTVTQQGCKTCCRVVHTMAKVSPYRPGVISEKMTFCVRCTHTALELSASLVTAHSGRFIVNPFQELNLTVADRTSLVDLANQCISSNLALCMKYLDNKRKVDPAHWKPLKEKEKLKVYSERPEGVAAATASGNEPTGSGLPMILCVGTKEGKLDDLMYGMISEDLETMRMKASYVDDFSGAAVLESVVLPTLEDPFQSLVIKWMELDIPFHSTNLVKNRDYVYLEGTGYVTNSKGERLGYHLLHSVNFPQTHNLPNRVRGNLSIIAFWRQIGPNTMELYATGVMDPVDAGLVRRLVVPNMASLFLSSLKYAYCGQMRKLSFMLERRYEESKLHGAPNRKNVCVTCASSISSRKLGDFGKSDTFYASSQHRVSFRSSFSLLLGTQYFSISKMKGRFIINPFQELNLTPADRTSLEDLANQCITSNLQLCMKYMSGTTRRVDPQHWKPLKEKEKLKVYTERPEAAAAAAASGNEPTGSGLPMILCVGTMEGKLEDLLYGVISEDLETMRMKASYVDDFSGAAVLDAVVLPTLEDPFQSLVIKWMELDIPFHSTSLVKNRDYVYLEGTGYVTNAKGERLGYQLLHSVNFPQTHVLPNRVRGNLSVTAFWRQIGTNTMEMYATGVMDPADAGLIRKLVVPNMANVFLSSLKYAYCGQMRKLSFMLEKAYTDSKLHGAPNKKSICVTCSSPITSRKLGDFGKSNSTCKICFGFVCHACKISRRLSFVDPDLLLSQRKVTFCTACISSSTSVSSVDCARAMMLKHHKVNHSSVERTMSSDDNSGEYSYASAQ</sequence>
<dbReference type="Proteomes" id="UP000688947">
    <property type="component" value="Unassembled WGS sequence"/>
</dbReference>
<dbReference type="InterPro" id="IPR052727">
    <property type="entry name" value="Rab4/Rab5_effector"/>
</dbReference>
<comment type="caution">
    <text evidence="2">The sequence shown here is derived from an EMBL/GenBank/DDBJ whole genome shotgun (WGS) entry which is preliminary data.</text>
</comment>
<dbReference type="VEuPathDB" id="FungiDB:PC110_g11643"/>
<evidence type="ECO:0008006" key="4">
    <source>
        <dbReference type="Google" id="ProtNLM"/>
    </source>
</evidence>
<proteinExistence type="predicted"/>
<dbReference type="AlphaFoldDB" id="A0A8T1U3H9"/>
<dbReference type="VEuPathDB" id="FungiDB:PC110_g11645"/>
<accession>A0A8T1U3H9</accession>
<dbReference type="OrthoDB" id="105015at2759"/>
<reference evidence="2" key="1">
    <citation type="submission" date="2021-01" db="EMBL/GenBank/DDBJ databases">
        <title>Phytophthora aleatoria, a newly-described species from Pinus radiata is distinct from Phytophthora cactorum isolates based on comparative genomics.</title>
        <authorList>
            <person name="Mcdougal R."/>
            <person name="Panda P."/>
            <person name="Williams N."/>
            <person name="Studholme D.J."/>
        </authorList>
    </citation>
    <scope>NUCLEOTIDE SEQUENCE</scope>
    <source>
        <strain evidence="2">NZFS 3830</strain>
    </source>
</reference>
<dbReference type="EMBL" id="JAENGZ010000874">
    <property type="protein sequence ID" value="KAG6952921.1"/>
    <property type="molecule type" value="Genomic_DNA"/>
</dbReference>
<name>A0A8T1U3H9_9STRA</name>
<gene>
    <name evidence="2" type="ORF">JG687_00012712</name>
</gene>
<evidence type="ECO:0000313" key="3">
    <source>
        <dbReference type="Proteomes" id="UP000688947"/>
    </source>
</evidence>
<dbReference type="VEuPathDB" id="FungiDB:PC110_g4949"/>
<organism evidence="2 3">
    <name type="scientific">Phytophthora cactorum</name>
    <dbReference type="NCBI Taxonomy" id="29920"/>
    <lineage>
        <taxon>Eukaryota</taxon>
        <taxon>Sar</taxon>
        <taxon>Stramenopiles</taxon>
        <taxon>Oomycota</taxon>
        <taxon>Peronosporomycetes</taxon>
        <taxon>Peronosporales</taxon>
        <taxon>Peronosporaceae</taxon>
        <taxon>Phytophthora</taxon>
    </lineage>
</organism>